<feature type="transmembrane region" description="Helical" evidence="1">
    <location>
        <begin position="5"/>
        <end position="26"/>
    </location>
</feature>
<evidence type="ECO:0000313" key="3">
    <source>
        <dbReference type="Proteomes" id="UP001169066"/>
    </source>
</evidence>
<comment type="caution">
    <text evidence="2">The sequence shown here is derived from an EMBL/GenBank/DDBJ whole genome shotgun (WGS) entry which is preliminary data.</text>
</comment>
<organism evidence="2 3">
    <name type="scientific">Sulfurovum xiamenensis</name>
    <dbReference type="NCBI Taxonomy" id="3019066"/>
    <lineage>
        <taxon>Bacteria</taxon>
        <taxon>Pseudomonadati</taxon>
        <taxon>Campylobacterota</taxon>
        <taxon>Epsilonproteobacteria</taxon>
        <taxon>Campylobacterales</taxon>
        <taxon>Sulfurovaceae</taxon>
        <taxon>Sulfurovum</taxon>
    </lineage>
</organism>
<reference evidence="2" key="1">
    <citation type="submission" date="2023-01" db="EMBL/GenBank/DDBJ databases">
        <title>Sulfurovum sp. XTW-4 genome assembly.</title>
        <authorList>
            <person name="Wang J."/>
        </authorList>
    </citation>
    <scope>NUCLEOTIDE SEQUENCE</scope>
    <source>
        <strain evidence="2">XTW-4</strain>
    </source>
</reference>
<keyword evidence="1" id="KW-0472">Membrane</keyword>
<keyword evidence="1" id="KW-0812">Transmembrane</keyword>
<accession>A0ABT7QQ98</accession>
<feature type="transmembrane region" description="Helical" evidence="1">
    <location>
        <begin position="76"/>
        <end position="97"/>
    </location>
</feature>
<feature type="transmembrane region" description="Helical" evidence="1">
    <location>
        <begin position="185"/>
        <end position="206"/>
    </location>
</feature>
<feature type="transmembrane region" description="Helical" evidence="1">
    <location>
        <begin position="46"/>
        <end position="69"/>
    </location>
</feature>
<proteinExistence type="predicted"/>
<dbReference type="Proteomes" id="UP001169066">
    <property type="component" value="Unassembled WGS sequence"/>
</dbReference>
<gene>
    <name evidence="2" type="ORF">PF327_03525</name>
</gene>
<feature type="transmembrane region" description="Helical" evidence="1">
    <location>
        <begin position="117"/>
        <end position="141"/>
    </location>
</feature>
<evidence type="ECO:0008006" key="4">
    <source>
        <dbReference type="Google" id="ProtNLM"/>
    </source>
</evidence>
<keyword evidence="1" id="KW-1133">Transmembrane helix</keyword>
<name>A0ABT7QQ98_9BACT</name>
<dbReference type="RefSeq" id="WP_289401365.1">
    <property type="nucleotide sequence ID" value="NZ_JAQIBC010000002.1"/>
</dbReference>
<sequence length="214" mass="24989">MLKQLLWLTIWGVVFGYMEAAVVIYLRDIYYPEGFSFPLVIIEDRILLTELLREAATLLLIWATVSLAYKRVQSRFAAFFLLFGLWDIFYYIFLKLLLDWPESLNTWDILFLIPAPWVGPVWAPLLVSIGFIYAGTTLLFYHQKKRFFHFDRSFILIGIFSALLIILSFMIPVSSILDQNIPTDFPWILFLTGFLIGTGVFLYTVYRSDHADTK</sequence>
<protein>
    <recommendedName>
        <fullName evidence="4">FAR-17a/AIG1-like protein</fullName>
    </recommendedName>
</protein>
<keyword evidence="3" id="KW-1185">Reference proteome</keyword>
<evidence type="ECO:0000256" key="1">
    <source>
        <dbReference type="SAM" id="Phobius"/>
    </source>
</evidence>
<feature type="transmembrane region" description="Helical" evidence="1">
    <location>
        <begin position="153"/>
        <end position="173"/>
    </location>
</feature>
<evidence type="ECO:0000313" key="2">
    <source>
        <dbReference type="EMBL" id="MDM5263256.1"/>
    </source>
</evidence>
<dbReference type="EMBL" id="JAQIBC010000002">
    <property type="protein sequence ID" value="MDM5263256.1"/>
    <property type="molecule type" value="Genomic_DNA"/>
</dbReference>